<name>A0ABT6A3L5_9ACTN</name>
<dbReference type="RefSeq" id="WP_276108767.1">
    <property type="nucleotide sequence ID" value="NZ_JARJBB010000004.1"/>
</dbReference>
<comment type="caution">
    <text evidence="2">The sequence shown here is derived from an EMBL/GenBank/DDBJ whole genome shotgun (WGS) entry which is preliminary data.</text>
</comment>
<dbReference type="Proteomes" id="UP001221150">
    <property type="component" value="Unassembled WGS sequence"/>
</dbReference>
<gene>
    <name evidence="2" type="ORF">P3H78_11410</name>
</gene>
<dbReference type="EMBL" id="JARJBB010000004">
    <property type="protein sequence ID" value="MDF3299234.1"/>
    <property type="molecule type" value="Genomic_DNA"/>
</dbReference>
<protein>
    <recommendedName>
        <fullName evidence="4">Integral membrane protein</fullName>
    </recommendedName>
</protein>
<reference evidence="2 3" key="1">
    <citation type="submission" date="2023-03" db="EMBL/GenBank/DDBJ databases">
        <title>Draft genome sequence of Streptomyces sp. K1PA1 isolated from peat swamp forest in Thailand.</title>
        <authorList>
            <person name="Klaysubun C."/>
            <person name="Duangmal K."/>
        </authorList>
    </citation>
    <scope>NUCLEOTIDE SEQUENCE [LARGE SCALE GENOMIC DNA]</scope>
    <source>
        <strain evidence="2 3">K1PA1</strain>
    </source>
</reference>
<evidence type="ECO:0000313" key="2">
    <source>
        <dbReference type="EMBL" id="MDF3299234.1"/>
    </source>
</evidence>
<keyword evidence="1" id="KW-0472">Membrane</keyword>
<keyword evidence="1" id="KW-1133">Transmembrane helix</keyword>
<sequence>MAGPGHDGDGERGGRARWVTAAGAVGAGVGAFVAGMALPGTGPWTVLSGSGVMGGAAVALVVLPATSGVHHRGRDD</sequence>
<organism evidence="2 3">
    <name type="scientific">Streptomyces tropicalis</name>
    <dbReference type="NCBI Taxonomy" id="3034234"/>
    <lineage>
        <taxon>Bacteria</taxon>
        <taxon>Bacillati</taxon>
        <taxon>Actinomycetota</taxon>
        <taxon>Actinomycetes</taxon>
        <taxon>Kitasatosporales</taxon>
        <taxon>Streptomycetaceae</taxon>
        <taxon>Streptomyces</taxon>
    </lineage>
</organism>
<keyword evidence="1" id="KW-0812">Transmembrane</keyword>
<evidence type="ECO:0000256" key="1">
    <source>
        <dbReference type="SAM" id="Phobius"/>
    </source>
</evidence>
<accession>A0ABT6A3L5</accession>
<feature type="transmembrane region" description="Helical" evidence="1">
    <location>
        <begin position="18"/>
        <end position="38"/>
    </location>
</feature>
<keyword evidence="3" id="KW-1185">Reference proteome</keyword>
<feature type="transmembrane region" description="Helical" evidence="1">
    <location>
        <begin position="44"/>
        <end position="65"/>
    </location>
</feature>
<evidence type="ECO:0008006" key="4">
    <source>
        <dbReference type="Google" id="ProtNLM"/>
    </source>
</evidence>
<evidence type="ECO:0000313" key="3">
    <source>
        <dbReference type="Proteomes" id="UP001221150"/>
    </source>
</evidence>
<proteinExistence type="predicted"/>